<feature type="domain" description="Rv2525c-like glycoside hydrolase-like" evidence="2">
    <location>
        <begin position="314"/>
        <end position="496"/>
    </location>
</feature>
<dbReference type="InterPro" id="IPR015020">
    <property type="entry name" value="Rv2525c-like_Glyco_Hydro-like"/>
</dbReference>
<keyword evidence="1" id="KW-0472">Membrane</keyword>
<evidence type="ECO:0000313" key="3">
    <source>
        <dbReference type="EMBL" id="KSU21637.1"/>
    </source>
</evidence>
<feature type="transmembrane region" description="Helical" evidence="1">
    <location>
        <begin position="720"/>
        <end position="745"/>
    </location>
</feature>
<name>A0A0V8E726_LACLL</name>
<organism evidence="3 4">
    <name type="scientific">Lactococcus lactis subsp. lactis</name>
    <name type="common">Streptococcus lactis</name>
    <dbReference type="NCBI Taxonomy" id="1360"/>
    <lineage>
        <taxon>Bacteria</taxon>
        <taxon>Bacillati</taxon>
        <taxon>Bacillota</taxon>
        <taxon>Bacilli</taxon>
        <taxon>Lactobacillales</taxon>
        <taxon>Streptococcaceae</taxon>
        <taxon>Lactococcus</taxon>
    </lineage>
</organism>
<comment type="caution">
    <text evidence="3">The sequence shown here is derived from an EMBL/GenBank/DDBJ whole genome shotgun (WGS) entry which is preliminary data.</text>
</comment>
<evidence type="ECO:0000313" key="4">
    <source>
        <dbReference type="Proteomes" id="UP000053612"/>
    </source>
</evidence>
<dbReference type="PATRIC" id="fig|1360.109.peg.1052"/>
<dbReference type="RefSeq" id="WP_058224573.1">
    <property type="nucleotide sequence ID" value="NZ_LKLS01000038.1"/>
</dbReference>
<dbReference type="CDD" id="cd06418">
    <property type="entry name" value="GH25_BacA-like"/>
    <property type="match status" value="1"/>
</dbReference>
<dbReference type="AlphaFoldDB" id="A0A0V8E726"/>
<reference evidence="4" key="1">
    <citation type="submission" date="2015-10" db="EMBL/GenBank/DDBJ databases">
        <title>Draft Genome Sequences of 11 Lactococcus lactis subspecies cremoris strains.</title>
        <authorList>
            <person name="Wels M."/>
            <person name="Backus L."/>
            <person name="Boekhorst J."/>
            <person name="Dijkstra A."/>
            <person name="Beerthuizen M."/>
            <person name="Kelly W."/>
            <person name="Siezen R."/>
            <person name="Bachmann H."/>
            <person name="Van Hijum S."/>
        </authorList>
    </citation>
    <scope>NUCLEOTIDE SEQUENCE [LARGE SCALE GENOMIC DNA]</scope>
    <source>
        <strain evidence="4">LMG9449</strain>
    </source>
</reference>
<dbReference type="Pfam" id="PF08924">
    <property type="entry name" value="Rv2525c_GlyHyd-like"/>
    <property type="match status" value="1"/>
</dbReference>
<gene>
    <name evidence="3" type="ORF">LMG9449_0424</name>
</gene>
<evidence type="ECO:0000259" key="2">
    <source>
        <dbReference type="Pfam" id="PF08924"/>
    </source>
</evidence>
<sequence length="746" mass="81778">MADEMVLETQQWLNNNYGNVPGFEKVKEDGKTGWPTIYALIRALQHELGITELSDNFGTDTSNRFDSKIVPKLEIGYKSNVVRLIQYAFWCKGISPVESGGEFTEYTLKAIKELQSDAGFPNGDGKFTSKWAKALFDMSAFVLVSGGDKTVRTMQQWLNVNYNIYFGILPYDGIYQRATNTALIYALQSEEGLPPESEATEGQPFANGNYGNTTTQLTPTLQVGDSGGFVEILQYGLYVNGFYKKGPFNGNFTDKLATEISKFASFMEYDSRNALAGIADITTFKGLLISSGDTNRTAIGADTSTQLTPAQVKTLVDNGVKYVGRYLTGSVGSGSDERNKYLTSEEIDNILGSGLSIFPIYQDNYPEVKYFNKEQGTSDAIAAAKAAIKLGVPYGTIIYFAVDVDVEDGDIAGTVIPYFEGVFGTLTGSGFRVGVYGTRNVCQRVIDQKTAVYAFVSDMSTGYSGNLGFAMPQDWAFDQFFEYTVGSGEGAVGIDQVGVSQVDLGMQYVYKNTSKYPDWFFQKLAAIGIIWPMLSEVIKATIELEQDAYFDAEPFHIYTELSEKLSIGEGDNETSFNISKGEISNSFYEQLKDFGDALSLSGDDAKTELYHKLGEIVEGGVFQITPAPFKEKEKGNVGLEVKIDFEGEKEGKTGEVELTIDVYMNKKTIDDSGDDDEKDAYDKLEKITNAKDSEVKSKSAQNAFYAQFFSGFVEETSSKVGAAVLAAIALALLIKFGPIVIGLIFV</sequence>
<protein>
    <recommendedName>
        <fullName evidence="2">Rv2525c-like glycoside hydrolase-like domain-containing protein</fullName>
    </recommendedName>
</protein>
<proteinExistence type="predicted"/>
<accession>A0A0V8E726</accession>
<dbReference type="Proteomes" id="UP000053612">
    <property type="component" value="Unassembled WGS sequence"/>
</dbReference>
<dbReference type="SUPFAM" id="SSF47090">
    <property type="entry name" value="PGBD-like"/>
    <property type="match status" value="2"/>
</dbReference>
<dbReference type="InterPro" id="IPR017853">
    <property type="entry name" value="GH"/>
</dbReference>
<keyword evidence="1" id="KW-1133">Transmembrane helix</keyword>
<dbReference type="SUPFAM" id="SSF51445">
    <property type="entry name" value="(Trans)glycosidases"/>
    <property type="match status" value="1"/>
</dbReference>
<dbReference type="InterPro" id="IPR036365">
    <property type="entry name" value="PGBD-like_sf"/>
</dbReference>
<dbReference type="Gene3D" id="3.20.20.80">
    <property type="entry name" value="Glycosidases"/>
    <property type="match status" value="1"/>
</dbReference>
<keyword evidence="1" id="KW-0812">Transmembrane</keyword>
<dbReference type="EMBL" id="LKLS01000038">
    <property type="protein sequence ID" value="KSU21637.1"/>
    <property type="molecule type" value="Genomic_DNA"/>
</dbReference>
<evidence type="ECO:0000256" key="1">
    <source>
        <dbReference type="SAM" id="Phobius"/>
    </source>
</evidence>